<keyword evidence="3" id="KW-1185">Reference proteome</keyword>
<gene>
    <name evidence="2" type="ORF">SAMN05216275_12195</name>
</gene>
<dbReference type="Proteomes" id="UP000199111">
    <property type="component" value="Unassembled WGS sequence"/>
</dbReference>
<name>A0A1I3YAG5_9ACTN</name>
<reference evidence="3" key="1">
    <citation type="submission" date="2016-10" db="EMBL/GenBank/DDBJ databases">
        <authorList>
            <person name="Varghese N."/>
            <person name="Submissions S."/>
        </authorList>
    </citation>
    <scope>NUCLEOTIDE SEQUENCE [LARGE SCALE GENOMIC DNA]</scope>
    <source>
        <strain evidence="3">CGMCC 4.2126</strain>
    </source>
</reference>
<evidence type="ECO:0000313" key="3">
    <source>
        <dbReference type="Proteomes" id="UP000199111"/>
    </source>
</evidence>
<organism evidence="2 3">
    <name type="scientific">Streptosporangium canum</name>
    <dbReference type="NCBI Taxonomy" id="324952"/>
    <lineage>
        <taxon>Bacteria</taxon>
        <taxon>Bacillati</taxon>
        <taxon>Actinomycetota</taxon>
        <taxon>Actinomycetes</taxon>
        <taxon>Streptosporangiales</taxon>
        <taxon>Streptosporangiaceae</taxon>
        <taxon>Streptosporangium</taxon>
    </lineage>
</organism>
<dbReference type="EMBL" id="FOQY01000021">
    <property type="protein sequence ID" value="SFK28359.1"/>
    <property type="molecule type" value="Genomic_DNA"/>
</dbReference>
<protein>
    <submittedName>
        <fullName evidence="2">Uncharacterized protein</fullName>
    </submittedName>
</protein>
<dbReference type="AlphaFoldDB" id="A0A1I3YAG5"/>
<proteinExistence type="predicted"/>
<evidence type="ECO:0000313" key="2">
    <source>
        <dbReference type="EMBL" id="SFK28359.1"/>
    </source>
</evidence>
<feature type="region of interest" description="Disordered" evidence="1">
    <location>
        <begin position="17"/>
        <end position="64"/>
    </location>
</feature>
<accession>A0A1I3YAG5</accession>
<feature type="compositionally biased region" description="Basic and acidic residues" evidence="1">
    <location>
        <begin position="17"/>
        <end position="34"/>
    </location>
</feature>
<sequence>MADLSVVACDALAAAEQVRDRPFEPRSRRPDRRVAAAGRGRGGTIGPRRASSAADAGATGRADV</sequence>
<evidence type="ECO:0000256" key="1">
    <source>
        <dbReference type="SAM" id="MobiDB-lite"/>
    </source>
</evidence>